<dbReference type="AlphaFoldDB" id="A0A1M6LPL7"/>
<organism evidence="1 2">
    <name type="scientific">Dethiosulfatibacter aminovorans DSM 17477</name>
    <dbReference type="NCBI Taxonomy" id="1121476"/>
    <lineage>
        <taxon>Bacteria</taxon>
        <taxon>Bacillati</taxon>
        <taxon>Bacillota</taxon>
        <taxon>Tissierellia</taxon>
        <taxon>Dethiosulfatibacter</taxon>
    </lineage>
</organism>
<sequence length="137" mass="16020">MSKSEEIVLVTNNDRFLSREDGNYTLMYEDCSYMDVLNSVRNRVHSNYRILTHPMAGSLKPNQTPYKSVLLIKDETIDFKSLEMIESAIASAEKFMKFRKLPNWTEKCLRDFKTLDLSFIEGALLNKSRNSYYIKTN</sequence>
<accession>A0A1M6LPL7</accession>
<dbReference type="Proteomes" id="UP000184052">
    <property type="component" value="Unassembled WGS sequence"/>
</dbReference>
<reference evidence="1 2" key="1">
    <citation type="submission" date="2016-11" db="EMBL/GenBank/DDBJ databases">
        <authorList>
            <person name="Jaros S."/>
            <person name="Januszkiewicz K."/>
            <person name="Wedrychowicz H."/>
        </authorList>
    </citation>
    <scope>NUCLEOTIDE SEQUENCE [LARGE SCALE GENOMIC DNA]</scope>
    <source>
        <strain evidence="1 2">DSM 17477</strain>
    </source>
</reference>
<evidence type="ECO:0000313" key="2">
    <source>
        <dbReference type="Proteomes" id="UP000184052"/>
    </source>
</evidence>
<dbReference type="InterPro" id="IPR047735">
    <property type="entry name" value="GrdX-like"/>
</dbReference>
<dbReference type="OrthoDB" id="9815289at2"/>
<dbReference type="RefSeq" id="WP_094763015.1">
    <property type="nucleotide sequence ID" value="NZ_FQZL01000033.1"/>
</dbReference>
<gene>
    <name evidence="1" type="ORF">SAMN02745751_03243</name>
</gene>
<evidence type="ECO:0000313" key="1">
    <source>
        <dbReference type="EMBL" id="SHJ73165.1"/>
    </source>
</evidence>
<protein>
    <recommendedName>
        <fullName evidence="3">GrdX protein</fullName>
    </recommendedName>
</protein>
<dbReference type="NCBIfam" id="NF038093">
    <property type="entry name" value="GrdX"/>
    <property type="match status" value="1"/>
</dbReference>
<keyword evidence="2" id="KW-1185">Reference proteome</keyword>
<dbReference type="EMBL" id="FQZL01000033">
    <property type="protein sequence ID" value="SHJ73165.1"/>
    <property type="molecule type" value="Genomic_DNA"/>
</dbReference>
<dbReference type="STRING" id="1121476.SAMN02745751_03243"/>
<evidence type="ECO:0008006" key="3">
    <source>
        <dbReference type="Google" id="ProtNLM"/>
    </source>
</evidence>
<proteinExistence type="predicted"/>
<name>A0A1M6LPL7_9FIRM</name>